<dbReference type="RefSeq" id="WP_311340400.1">
    <property type="nucleotide sequence ID" value="NZ_JAVRHS010000003.1"/>
</dbReference>
<reference evidence="2 3" key="1">
    <citation type="submission" date="2023-09" db="EMBL/GenBank/DDBJ databases">
        <authorList>
            <person name="Rey-Velasco X."/>
        </authorList>
    </citation>
    <scope>NUCLEOTIDE SEQUENCE [LARGE SCALE GENOMIC DNA]</scope>
    <source>
        <strain evidence="2 3">F390</strain>
    </source>
</reference>
<evidence type="ECO:0000313" key="3">
    <source>
        <dbReference type="Proteomes" id="UP001259803"/>
    </source>
</evidence>
<dbReference type="InterPro" id="IPR027555">
    <property type="entry name" value="Mo5U34_MeTrfas-like"/>
</dbReference>
<gene>
    <name evidence="2" type="ORF">RM533_06545</name>
</gene>
<dbReference type="GO" id="GO:0032259">
    <property type="term" value="P:methylation"/>
    <property type="evidence" value="ECO:0007669"/>
    <property type="project" value="UniProtKB-KW"/>
</dbReference>
<dbReference type="InterPro" id="IPR029063">
    <property type="entry name" value="SAM-dependent_MTases_sf"/>
</dbReference>
<keyword evidence="2" id="KW-0489">Methyltransferase</keyword>
<feature type="region of interest" description="Disordered" evidence="1">
    <location>
        <begin position="1"/>
        <end position="25"/>
    </location>
</feature>
<dbReference type="NCBIfam" id="TIGR04290">
    <property type="entry name" value="meth_Rta_06860"/>
    <property type="match status" value="1"/>
</dbReference>
<organism evidence="2 3">
    <name type="scientific">Croceicoccus esteveae</name>
    <dbReference type="NCBI Taxonomy" id="3075597"/>
    <lineage>
        <taxon>Bacteria</taxon>
        <taxon>Pseudomonadati</taxon>
        <taxon>Pseudomonadota</taxon>
        <taxon>Alphaproteobacteria</taxon>
        <taxon>Sphingomonadales</taxon>
        <taxon>Erythrobacteraceae</taxon>
        <taxon>Croceicoccus</taxon>
    </lineage>
</organism>
<dbReference type="InterPro" id="IPR027554">
    <property type="entry name" value="Meth_Rta_06860"/>
</dbReference>
<sequence length="281" mass="30727">MSAGQAAQSATRDSTQTEESTQAQDLRRSVAALAPWFQNMDLGHGVHTAPDHFLGDYPGFKFRRFADALPADLAGGSVLDIGCNAGFYAIEMKRRGAGRVLGIDSDDRYLAQARLASDALGFGDIEYRNHSVYDVGALGEKFDLVIFMGVLYHLRHPLLALDLVREHVAGDMMLFQTMQQGSDNVADVPADHPFHKPGTFDPPEYFNDPGYPKMHFIEREFAHDWTNWWAPNAACSQAMLRSAGFTIEAQPESEVYLCRIAPVPYADGGPAAVYPATGAGA</sequence>
<keyword evidence="3" id="KW-1185">Reference proteome</keyword>
<accession>A0ABU2ZI14</accession>
<keyword evidence="2" id="KW-0808">Transferase</keyword>
<name>A0ABU2ZI14_9SPHN</name>
<comment type="caution">
    <text evidence="2">The sequence shown here is derived from an EMBL/GenBank/DDBJ whole genome shotgun (WGS) entry which is preliminary data.</text>
</comment>
<proteinExistence type="predicted"/>
<dbReference type="Pfam" id="PF08003">
    <property type="entry name" value="Methyltransf_9"/>
    <property type="match status" value="1"/>
</dbReference>
<dbReference type="EMBL" id="JAVRHS010000003">
    <property type="protein sequence ID" value="MDT0575841.1"/>
    <property type="molecule type" value="Genomic_DNA"/>
</dbReference>
<evidence type="ECO:0000313" key="2">
    <source>
        <dbReference type="EMBL" id="MDT0575841.1"/>
    </source>
</evidence>
<dbReference type="Proteomes" id="UP001259803">
    <property type="component" value="Unassembled WGS sequence"/>
</dbReference>
<feature type="compositionally biased region" description="Polar residues" evidence="1">
    <location>
        <begin position="1"/>
        <end position="24"/>
    </location>
</feature>
<dbReference type="SUPFAM" id="SSF53335">
    <property type="entry name" value="S-adenosyl-L-methionine-dependent methyltransferases"/>
    <property type="match status" value="1"/>
</dbReference>
<dbReference type="CDD" id="cd02440">
    <property type="entry name" value="AdoMet_MTases"/>
    <property type="match status" value="1"/>
</dbReference>
<protein>
    <submittedName>
        <fullName evidence="2">TIGR04290 family methyltransferase</fullName>
    </submittedName>
</protein>
<evidence type="ECO:0000256" key="1">
    <source>
        <dbReference type="SAM" id="MobiDB-lite"/>
    </source>
</evidence>
<dbReference type="PANTHER" id="PTHR43861">
    <property type="entry name" value="TRANS-ACONITATE 2-METHYLTRANSFERASE-RELATED"/>
    <property type="match status" value="1"/>
</dbReference>
<dbReference type="GO" id="GO:0008168">
    <property type="term" value="F:methyltransferase activity"/>
    <property type="evidence" value="ECO:0007669"/>
    <property type="project" value="UniProtKB-KW"/>
</dbReference>
<dbReference type="Gene3D" id="3.40.50.150">
    <property type="entry name" value="Vaccinia Virus protein VP39"/>
    <property type="match status" value="1"/>
</dbReference>